<reference evidence="2" key="1">
    <citation type="submission" date="2015-09" db="EMBL/GenBank/DDBJ databases">
        <authorList>
            <person name="Rodrigo-Torres L."/>
            <person name="Arahal D.R."/>
        </authorList>
    </citation>
    <scope>NUCLEOTIDE SEQUENCE [LARGE SCALE GENOMIC DNA]</scope>
    <source>
        <strain evidence="2">CECT 4293</strain>
    </source>
</reference>
<name>A0A0P1E324_9RHOB</name>
<organism evidence="1 2">
    <name type="scientific">Ruegeria atlantica</name>
    <dbReference type="NCBI Taxonomy" id="81569"/>
    <lineage>
        <taxon>Bacteria</taxon>
        <taxon>Pseudomonadati</taxon>
        <taxon>Pseudomonadota</taxon>
        <taxon>Alphaproteobacteria</taxon>
        <taxon>Rhodobacterales</taxon>
        <taxon>Roseobacteraceae</taxon>
        <taxon>Ruegeria</taxon>
    </lineage>
</organism>
<accession>A0A0P1E324</accession>
<proteinExistence type="predicted"/>
<evidence type="ECO:0008006" key="3">
    <source>
        <dbReference type="Google" id="ProtNLM"/>
    </source>
</evidence>
<sequence length="206" mass="21587">MSWNVSGELVETCNCNMLCPCWFGQADLMLLDQGYCATSLLIRINEGSHEGVDLSGQNAIVSLHFPGPTLFDANGTGRVYIDENASDAQAAALETILQGASGGGMEVPASLLSTWLPTKRAGISVTEADGEITASVAGVGEMKSRRLVNDLGNKMKLQNAAFSLAFGHEGHEGDLAPSEGTAWNDADMPVNWTGRSGVVGQVAWAG</sequence>
<evidence type="ECO:0000313" key="1">
    <source>
        <dbReference type="EMBL" id="CUH42246.1"/>
    </source>
</evidence>
<dbReference type="Pfam" id="PF07040">
    <property type="entry name" value="DUF1326"/>
    <property type="match status" value="1"/>
</dbReference>
<gene>
    <name evidence="1" type="ORF">RUM4293_01134</name>
</gene>
<dbReference type="EMBL" id="CYPS01000018">
    <property type="protein sequence ID" value="CUH42246.1"/>
    <property type="molecule type" value="Genomic_DNA"/>
</dbReference>
<dbReference type="Proteomes" id="UP000050786">
    <property type="component" value="Unassembled WGS sequence"/>
</dbReference>
<protein>
    <recommendedName>
        <fullName evidence="3">DUF1326 domain-containing protein</fullName>
    </recommendedName>
</protein>
<dbReference type="AlphaFoldDB" id="A0A0P1E324"/>
<evidence type="ECO:0000313" key="2">
    <source>
        <dbReference type="Proteomes" id="UP000050786"/>
    </source>
</evidence>
<dbReference type="InterPro" id="IPR009758">
    <property type="entry name" value="DUF1326"/>
</dbReference>
<keyword evidence="2" id="KW-1185">Reference proteome</keyword>
<dbReference type="RefSeq" id="WP_082649199.1">
    <property type="nucleotide sequence ID" value="NZ_CYPS01000018.1"/>
</dbReference>